<comment type="caution">
    <text evidence="1">The sequence shown here is derived from an EMBL/GenBank/DDBJ whole genome shotgun (WGS) entry which is preliminary data.</text>
</comment>
<reference evidence="1" key="1">
    <citation type="journal article" date="2014" name="Front. Microbiol.">
        <title>High frequency of phylogenetically diverse reductive dehalogenase-homologous genes in deep subseafloor sedimentary metagenomes.</title>
        <authorList>
            <person name="Kawai M."/>
            <person name="Futagami T."/>
            <person name="Toyoda A."/>
            <person name="Takaki Y."/>
            <person name="Nishi S."/>
            <person name="Hori S."/>
            <person name="Arai W."/>
            <person name="Tsubouchi T."/>
            <person name="Morono Y."/>
            <person name="Uchiyama I."/>
            <person name="Ito T."/>
            <person name="Fujiyama A."/>
            <person name="Inagaki F."/>
            <person name="Takami H."/>
        </authorList>
    </citation>
    <scope>NUCLEOTIDE SEQUENCE</scope>
    <source>
        <strain evidence="1">Expedition CK06-06</strain>
    </source>
</reference>
<evidence type="ECO:0008006" key="2">
    <source>
        <dbReference type="Google" id="ProtNLM"/>
    </source>
</evidence>
<dbReference type="SUPFAM" id="SSF54211">
    <property type="entry name" value="Ribosomal protein S5 domain 2-like"/>
    <property type="match status" value="1"/>
</dbReference>
<feature type="non-terminal residue" evidence="1">
    <location>
        <position position="69"/>
    </location>
</feature>
<dbReference type="InterPro" id="IPR014721">
    <property type="entry name" value="Ribsml_uS5_D2-typ_fold_subgr"/>
</dbReference>
<gene>
    <name evidence="1" type="ORF">S06H3_23842</name>
</gene>
<name>X1LZE2_9ZZZZ</name>
<evidence type="ECO:0000313" key="1">
    <source>
        <dbReference type="EMBL" id="GAI11186.1"/>
    </source>
</evidence>
<dbReference type="Gene3D" id="3.30.230.10">
    <property type="match status" value="1"/>
</dbReference>
<dbReference type="Pfam" id="PF13541">
    <property type="entry name" value="ChlI"/>
    <property type="match status" value="1"/>
</dbReference>
<protein>
    <recommendedName>
        <fullName evidence="2">Magnesium chelatase ChlI-like catalytic domain-containing protein</fullName>
    </recommendedName>
</protein>
<proteinExistence type="predicted"/>
<dbReference type="EMBL" id="BARV01013066">
    <property type="protein sequence ID" value="GAI11186.1"/>
    <property type="molecule type" value="Genomic_DNA"/>
</dbReference>
<dbReference type="InterPro" id="IPR020568">
    <property type="entry name" value="Ribosomal_Su5_D2-typ_SF"/>
</dbReference>
<sequence length="69" mass="7516">MSRYSILGELALDGSVRRINGALPIALELKKRGVKALILPEENAREAAVVSDVDVFPIKNLVQVIAFLN</sequence>
<organism evidence="1">
    <name type="scientific">marine sediment metagenome</name>
    <dbReference type="NCBI Taxonomy" id="412755"/>
    <lineage>
        <taxon>unclassified sequences</taxon>
        <taxon>metagenomes</taxon>
        <taxon>ecological metagenomes</taxon>
    </lineage>
</organism>
<dbReference type="AlphaFoldDB" id="X1LZE2"/>
<accession>X1LZE2</accession>